<feature type="compositionally biased region" description="Basic residues" evidence="1">
    <location>
        <begin position="60"/>
        <end position="72"/>
    </location>
</feature>
<evidence type="ECO:0000313" key="3">
    <source>
        <dbReference type="Proteomes" id="UP001194468"/>
    </source>
</evidence>
<protein>
    <submittedName>
        <fullName evidence="2">Uncharacterized protein</fullName>
    </submittedName>
</protein>
<keyword evidence="3" id="KW-1185">Reference proteome</keyword>
<feature type="region of interest" description="Disordered" evidence="1">
    <location>
        <begin position="1"/>
        <end position="112"/>
    </location>
</feature>
<dbReference type="Proteomes" id="UP001194468">
    <property type="component" value="Unassembled WGS sequence"/>
</dbReference>
<proteinExistence type="predicted"/>
<gene>
    <name evidence="2" type="ORF">L210DRAFT_3552646</name>
</gene>
<feature type="compositionally biased region" description="Polar residues" evidence="1">
    <location>
        <begin position="73"/>
        <end position="82"/>
    </location>
</feature>
<feature type="compositionally biased region" description="Low complexity" evidence="1">
    <location>
        <begin position="84"/>
        <end position="99"/>
    </location>
</feature>
<feature type="compositionally biased region" description="Basic and acidic residues" evidence="1">
    <location>
        <begin position="16"/>
        <end position="35"/>
    </location>
</feature>
<accession>A0AAD4BN69</accession>
<evidence type="ECO:0000313" key="2">
    <source>
        <dbReference type="EMBL" id="KAF8434844.1"/>
    </source>
</evidence>
<feature type="region of interest" description="Disordered" evidence="1">
    <location>
        <begin position="159"/>
        <end position="210"/>
    </location>
</feature>
<dbReference type="AlphaFoldDB" id="A0AAD4BN69"/>
<organism evidence="2 3">
    <name type="scientific">Boletus edulis BED1</name>
    <dbReference type="NCBI Taxonomy" id="1328754"/>
    <lineage>
        <taxon>Eukaryota</taxon>
        <taxon>Fungi</taxon>
        <taxon>Dikarya</taxon>
        <taxon>Basidiomycota</taxon>
        <taxon>Agaricomycotina</taxon>
        <taxon>Agaricomycetes</taxon>
        <taxon>Agaricomycetidae</taxon>
        <taxon>Boletales</taxon>
        <taxon>Boletineae</taxon>
        <taxon>Boletaceae</taxon>
        <taxon>Boletoideae</taxon>
        <taxon>Boletus</taxon>
    </lineage>
</organism>
<reference evidence="2" key="1">
    <citation type="submission" date="2019-10" db="EMBL/GenBank/DDBJ databases">
        <authorList>
            <consortium name="DOE Joint Genome Institute"/>
            <person name="Kuo A."/>
            <person name="Miyauchi S."/>
            <person name="Kiss E."/>
            <person name="Drula E."/>
            <person name="Kohler A."/>
            <person name="Sanchez-Garcia M."/>
            <person name="Andreopoulos B."/>
            <person name="Barry K.W."/>
            <person name="Bonito G."/>
            <person name="Buee M."/>
            <person name="Carver A."/>
            <person name="Chen C."/>
            <person name="Cichocki N."/>
            <person name="Clum A."/>
            <person name="Culley D."/>
            <person name="Crous P.W."/>
            <person name="Fauchery L."/>
            <person name="Girlanda M."/>
            <person name="Hayes R."/>
            <person name="Keri Z."/>
            <person name="LaButti K."/>
            <person name="Lipzen A."/>
            <person name="Lombard V."/>
            <person name="Magnuson J."/>
            <person name="Maillard F."/>
            <person name="Morin E."/>
            <person name="Murat C."/>
            <person name="Nolan M."/>
            <person name="Ohm R."/>
            <person name="Pangilinan J."/>
            <person name="Pereira M."/>
            <person name="Perotto S."/>
            <person name="Peter M."/>
            <person name="Riley R."/>
            <person name="Sitrit Y."/>
            <person name="Stielow B."/>
            <person name="Szollosi G."/>
            <person name="Zifcakova L."/>
            <person name="Stursova M."/>
            <person name="Spatafora J.W."/>
            <person name="Tedersoo L."/>
            <person name="Vaario L.-M."/>
            <person name="Yamada A."/>
            <person name="Yan M."/>
            <person name="Wang P."/>
            <person name="Xu J."/>
            <person name="Bruns T."/>
            <person name="Baldrian P."/>
            <person name="Vilgalys R."/>
            <person name="Henrissat B."/>
            <person name="Grigoriev I.V."/>
            <person name="Hibbett D."/>
            <person name="Nagy L.G."/>
            <person name="Martin F.M."/>
        </authorList>
    </citation>
    <scope>NUCLEOTIDE SEQUENCE</scope>
    <source>
        <strain evidence="2">BED1</strain>
    </source>
</reference>
<comment type="caution">
    <text evidence="2">The sequence shown here is derived from an EMBL/GenBank/DDBJ whole genome shotgun (WGS) entry which is preliminary data.</text>
</comment>
<reference evidence="2" key="2">
    <citation type="journal article" date="2020" name="Nat. Commun.">
        <title>Large-scale genome sequencing of mycorrhizal fungi provides insights into the early evolution of symbiotic traits.</title>
        <authorList>
            <person name="Miyauchi S."/>
            <person name="Kiss E."/>
            <person name="Kuo A."/>
            <person name="Drula E."/>
            <person name="Kohler A."/>
            <person name="Sanchez-Garcia M."/>
            <person name="Morin E."/>
            <person name="Andreopoulos B."/>
            <person name="Barry K.W."/>
            <person name="Bonito G."/>
            <person name="Buee M."/>
            <person name="Carver A."/>
            <person name="Chen C."/>
            <person name="Cichocki N."/>
            <person name="Clum A."/>
            <person name="Culley D."/>
            <person name="Crous P.W."/>
            <person name="Fauchery L."/>
            <person name="Girlanda M."/>
            <person name="Hayes R.D."/>
            <person name="Keri Z."/>
            <person name="LaButti K."/>
            <person name="Lipzen A."/>
            <person name="Lombard V."/>
            <person name="Magnuson J."/>
            <person name="Maillard F."/>
            <person name="Murat C."/>
            <person name="Nolan M."/>
            <person name="Ohm R.A."/>
            <person name="Pangilinan J."/>
            <person name="Pereira M.F."/>
            <person name="Perotto S."/>
            <person name="Peter M."/>
            <person name="Pfister S."/>
            <person name="Riley R."/>
            <person name="Sitrit Y."/>
            <person name="Stielow J.B."/>
            <person name="Szollosi G."/>
            <person name="Zifcakova L."/>
            <person name="Stursova M."/>
            <person name="Spatafora J.W."/>
            <person name="Tedersoo L."/>
            <person name="Vaario L.M."/>
            <person name="Yamada A."/>
            <person name="Yan M."/>
            <person name="Wang P."/>
            <person name="Xu J."/>
            <person name="Bruns T."/>
            <person name="Baldrian P."/>
            <person name="Vilgalys R."/>
            <person name="Dunand C."/>
            <person name="Henrissat B."/>
            <person name="Grigoriev I.V."/>
            <person name="Hibbett D."/>
            <person name="Nagy L.G."/>
            <person name="Martin F.M."/>
        </authorList>
    </citation>
    <scope>NUCLEOTIDE SEQUENCE</scope>
    <source>
        <strain evidence="2">BED1</strain>
    </source>
</reference>
<evidence type="ECO:0000256" key="1">
    <source>
        <dbReference type="SAM" id="MobiDB-lite"/>
    </source>
</evidence>
<sequence>MAMTLDESGVVGIDDEGNRNNKHEAEASETMDIRDQACLNLVKKRKKSSSSPPISPPIAKRLRSQSRGRASQHRPPSSSQLAMSKPASASTRSSSFTKPNCQPEAVVKIGPPKGAKSKFTSFFLPKSIYKIAELPSLPAAAIAAPSKLSSQPLPIVSTSNDCGGTYRQTRSRSQRTCSSQLAPIARSPRPTPSQTGLQSGPAYSLQGGPPTTSEFEHLVRQCGTTEARVQEMDSSQRQCALRIEALENALTSVLRIVETIMAVQEKARLREMSGGVGQKIMDE</sequence>
<dbReference type="EMBL" id="WHUW01000027">
    <property type="protein sequence ID" value="KAF8434844.1"/>
    <property type="molecule type" value="Genomic_DNA"/>
</dbReference>
<name>A0AAD4BN69_BOLED</name>